<evidence type="ECO:0000256" key="1">
    <source>
        <dbReference type="SAM" id="MobiDB-lite"/>
    </source>
</evidence>
<accession>A0A7R8WJ31</accession>
<feature type="compositionally biased region" description="Basic and acidic residues" evidence="1">
    <location>
        <begin position="235"/>
        <end position="246"/>
    </location>
</feature>
<organism evidence="2">
    <name type="scientific">Cyprideis torosa</name>
    <dbReference type="NCBI Taxonomy" id="163714"/>
    <lineage>
        <taxon>Eukaryota</taxon>
        <taxon>Metazoa</taxon>
        <taxon>Ecdysozoa</taxon>
        <taxon>Arthropoda</taxon>
        <taxon>Crustacea</taxon>
        <taxon>Oligostraca</taxon>
        <taxon>Ostracoda</taxon>
        <taxon>Podocopa</taxon>
        <taxon>Podocopida</taxon>
        <taxon>Cytherocopina</taxon>
        <taxon>Cytheroidea</taxon>
        <taxon>Cytherideidae</taxon>
        <taxon>Cyprideis</taxon>
    </lineage>
</organism>
<name>A0A7R8WJ31_9CRUS</name>
<feature type="region of interest" description="Disordered" evidence="1">
    <location>
        <begin position="191"/>
        <end position="246"/>
    </location>
</feature>
<reference evidence="2" key="1">
    <citation type="submission" date="2020-11" db="EMBL/GenBank/DDBJ databases">
        <authorList>
            <person name="Tran Van P."/>
        </authorList>
    </citation>
    <scope>NUCLEOTIDE SEQUENCE</scope>
</reference>
<gene>
    <name evidence="2" type="ORF">CTOB1V02_LOCUS9685</name>
</gene>
<feature type="compositionally biased region" description="Basic and acidic residues" evidence="1">
    <location>
        <begin position="191"/>
        <end position="220"/>
    </location>
</feature>
<evidence type="ECO:0000313" key="2">
    <source>
        <dbReference type="EMBL" id="CAD7231842.1"/>
    </source>
</evidence>
<dbReference type="EMBL" id="OB663934">
    <property type="protein sequence ID" value="CAD7231842.1"/>
    <property type="molecule type" value="Genomic_DNA"/>
</dbReference>
<protein>
    <submittedName>
        <fullName evidence="2">Uncharacterized protein</fullName>
    </submittedName>
</protein>
<proteinExistence type="predicted"/>
<sequence>MCIRADVGTSTPTLEDRDCDESLSTKYVICEVDSIPTYAAGCLSGIAPYVCDATYAYSASGPPYQKGTTVTITCTGGTLTAECLGEPYGWYIFGSLNLYTACQGCKLRPGAFPEKTRAAGVEAFCKLYPGEIDGEAVEGVLKRLRRHLAVVEKKEKKQVDLGARALLEFIVFWGLVEAVRSPNHIHRAYNHRADNHRADNHRADNHRADNHRADNHRADNQADNYEADNCGANNHETDNHNGEFPR</sequence>
<dbReference type="AlphaFoldDB" id="A0A7R8WJ31"/>